<evidence type="ECO:0000259" key="1">
    <source>
        <dbReference type="Pfam" id="PF13456"/>
    </source>
</evidence>
<dbReference type="Proteomes" id="UP000237347">
    <property type="component" value="Unassembled WGS sequence"/>
</dbReference>
<dbReference type="CDD" id="cd06222">
    <property type="entry name" value="RNase_H_like"/>
    <property type="match status" value="1"/>
</dbReference>
<dbReference type="InterPro" id="IPR012337">
    <property type="entry name" value="RNaseH-like_sf"/>
</dbReference>
<dbReference type="PANTHER" id="PTHR47723:SF19">
    <property type="entry name" value="POLYNUCLEOTIDYL TRANSFERASE, RIBONUCLEASE H-LIKE SUPERFAMILY PROTEIN"/>
    <property type="match status" value="1"/>
</dbReference>
<dbReference type="InterPro" id="IPR036397">
    <property type="entry name" value="RNaseH_sf"/>
</dbReference>
<dbReference type="InterPro" id="IPR044730">
    <property type="entry name" value="RNase_H-like_dom_plant"/>
</dbReference>
<organism evidence="2 3">
    <name type="scientific">Quercus suber</name>
    <name type="common">Cork oak</name>
    <dbReference type="NCBI Taxonomy" id="58331"/>
    <lineage>
        <taxon>Eukaryota</taxon>
        <taxon>Viridiplantae</taxon>
        <taxon>Streptophyta</taxon>
        <taxon>Embryophyta</taxon>
        <taxon>Tracheophyta</taxon>
        <taxon>Spermatophyta</taxon>
        <taxon>Magnoliopsida</taxon>
        <taxon>eudicotyledons</taxon>
        <taxon>Gunneridae</taxon>
        <taxon>Pentapetalae</taxon>
        <taxon>rosids</taxon>
        <taxon>fabids</taxon>
        <taxon>Fagales</taxon>
        <taxon>Fagaceae</taxon>
        <taxon>Quercus</taxon>
    </lineage>
</organism>
<sequence length="130" mass="14783">MSVMAEWWALRDGLNLAIHLGINQLEVELDAKVIVEKLKSTNCPNRSFATLLCDCRCLMARFRQVQVGHVFREVNKCVDFLAKRGCSLMENSVVFDISPFDDLNVLLKADRNGLYYYRRVANTLASVAIL</sequence>
<feature type="domain" description="RNase H type-1" evidence="1">
    <location>
        <begin position="3"/>
        <end position="84"/>
    </location>
</feature>
<dbReference type="GO" id="GO:0003676">
    <property type="term" value="F:nucleic acid binding"/>
    <property type="evidence" value="ECO:0007669"/>
    <property type="project" value="InterPro"/>
</dbReference>
<accession>A0AAW0IRZ0</accession>
<proteinExistence type="predicted"/>
<dbReference type="InterPro" id="IPR053151">
    <property type="entry name" value="RNase_H-like"/>
</dbReference>
<evidence type="ECO:0000313" key="2">
    <source>
        <dbReference type="EMBL" id="KAK7817049.1"/>
    </source>
</evidence>
<protein>
    <submittedName>
        <fullName evidence="2">Ribonuclease h protein</fullName>
    </submittedName>
</protein>
<dbReference type="SUPFAM" id="SSF53098">
    <property type="entry name" value="Ribonuclease H-like"/>
    <property type="match status" value="1"/>
</dbReference>
<dbReference type="Pfam" id="PF13456">
    <property type="entry name" value="RVT_3"/>
    <property type="match status" value="1"/>
</dbReference>
<dbReference type="EMBL" id="PKMF04000904">
    <property type="protein sequence ID" value="KAK7817049.1"/>
    <property type="molecule type" value="Genomic_DNA"/>
</dbReference>
<comment type="caution">
    <text evidence="2">The sequence shown here is derived from an EMBL/GenBank/DDBJ whole genome shotgun (WGS) entry which is preliminary data.</text>
</comment>
<reference evidence="2 3" key="1">
    <citation type="journal article" date="2018" name="Sci. Data">
        <title>The draft genome sequence of cork oak.</title>
        <authorList>
            <person name="Ramos A.M."/>
            <person name="Usie A."/>
            <person name="Barbosa P."/>
            <person name="Barros P.M."/>
            <person name="Capote T."/>
            <person name="Chaves I."/>
            <person name="Simoes F."/>
            <person name="Abreu I."/>
            <person name="Carrasquinho I."/>
            <person name="Faro C."/>
            <person name="Guimaraes J.B."/>
            <person name="Mendonca D."/>
            <person name="Nobrega F."/>
            <person name="Rodrigues L."/>
            <person name="Saibo N.J.M."/>
            <person name="Varela M.C."/>
            <person name="Egas C."/>
            <person name="Matos J."/>
            <person name="Miguel C.M."/>
            <person name="Oliveira M.M."/>
            <person name="Ricardo C.P."/>
            <person name="Goncalves S."/>
        </authorList>
    </citation>
    <scope>NUCLEOTIDE SEQUENCE [LARGE SCALE GENOMIC DNA]</scope>
    <source>
        <strain evidence="3">cv. HL8</strain>
    </source>
</reference>
<dbReference type="PANTHER" id="PTHR47723">
    <property type="entry name" value="OS05G0353850 PROTEIN"/>
    <property type="match status" value="1"/>
</dbReference>
<dbReference type="GO" id="GO:0004523">
    <property type="term" value="F:RNA-DNA hybrid ribonuclease activity"/>
    <property type="evidence" value="ECO:0007669"/>
    <property type="project" value="InterPro"/>
</dbReference>
<evidence type="ECO:0000313" key="3">
    <source>
        <dbReference type="Proteomes" id="UP000237347"/>
    </source>
</evidence>
<keyword evidence="3" id="KW-1185">Reference proteome</keyword>
<dbReference type="Gene3D" id="3.30.420.10">
    <property type="entry name" value="Ribonuclease H-like superfamily/Ribonuclease H"/>
    <property type="match status" value="1"/>
</dbReference>
<dbReference type="AlphaFoldDB" id="A0AAW0IRZ0"/>
<gene>
    <name evidence="2" type="ORF">CFP56_043389</name>
</gene>
<name>A0AAW0IRZ0_QUESU</name>
<dbReference type="InterPro" id="IPR002156">
    <property type="entry name" value="RNaseH_domain"/>
</dbReference>